<feature type="region of interest" description="Disordered" evidence="1">
    <location>
        <begin position="992"/>
        <end position="1165"/>
    </location>
</feature>
<protein>
    <submittedName>
        <fullName evidence="2">Uncharacterized protein</fullName>
    </submittedName>
</protein>
<feature type="compositionally biased region" description="Basic and acidic residues" evidence="1">
    <location>
        <begin position="711"/>
        <end position="726"/>
    </location>
</feature>
<feature type="compositionally biased region" description="Polar residues" evidence="1">
    <location>
        <begin position="97"/>
        <end position="108"/>
    </location>
</feature>
<feature type="region of interest" description="Disordered" evidence="1">
    <location>
        <begin position="591"/>
        <end position="615"/>
    </location>
</feature>
<dbReference type="OrthoDB" id="267882at2759"/>
<feature type="compositionally biased region" description="Low complexity" evidence="1">
    <location>
        <begin position="1148"/>
        <end position="1161"/>
    </location>
</feature>
<dbReference type="Proteomes" id="UP000419144">
    <property type="component" value="Unassembled WGS sequence"/>
</dbReference>
<feature type="compositionally biased region" description="Low complexity" evidence="1">
    <location>
        <begin position="1083"/>
        <end position="1101"/>
    </location>
</feature>
<feature type="compositionally biased region" description="Low complexity" evidence="1">
    <location>
        <begin position="649"/>
        <end position="659"/>
    </location>
</feature>
<evidence type="ECO:0000313" key="2">
    <source>
        <dbReference type="EMBL" id="GET88164.1"/>
    </source>
</evidence>
<feature type="region of interest" description="Disordered" evidence="1">
    <location>
        <begin position="375"/>
        <end position="435"/>
    </location>
</feature>
<feature type="region of interest" description="Disordered" evidence="1">
    <location>
        <begin position="629"/>
        <end position="754"/>
    </location>
</feature>
<dbReference type="EMBL" id="BLBS01000025">
    <property type="protein sequence ID" value="GET88164.1"/>
    <property type="molecule type" value="Genomic_DNA"/>
</dbReference>
<evidence type="ECO:0000313" key="3">
    <source>
        <dbReference type="Proteomes" id="UP000419144"/>
    </source>
</evidence>
<organism evidence="2 3">
    <name type="scientific">Leishmania tarentolae</name>
    <name type="common">Sauroleishmania tarentolae</name>
    <dbReference type="NCBI Taxonomy" id="5689"/>
    <lineage>
        <taxon>Eukaryota</taxon>
        <taxon>Discoba</taxon>
        <taxon>Euglenozoa</taxon>
        <taxon>Kinetoplastea</taxon>
        <taxon>Metakinetoplastina</taxon>
        <taxon>Trypanosomatida</taxon>
        <taxon>Trypanosomatidae</taxon>
        <taxon>Leishmaniinae</taxon>
        <taxon>Leishmania</taxon>
        <taxon>lizard Leishmania</taxon>
    </lineage>
</organism>
<evidence type="ECO:0000256" key="1">
    <source>
        <dbReference type="SAM" id="MobiDB-lite"/>
    </source>
</evidence>
<feature type="compositionally biased region" description="Basic and acidic residues" evidence="1">
    <location>
        <begin position="395"/>
        <end position="408"/>
    </location>
</feature>
<dbReference type="AlphaFoldDB" id="A0A640KGI0"/>
<dbReference type="VEuPathDB" id="TriTrypDB:LtaPh_2010400"/>
<feature type="compositionally biased region" description="Basic and acidic residues" evidence="1">
    <location>
        <begin position="375"/>
        <end position="386"/>
    </location>
</feature>
<feature type="compositionally biased region" description="Low complexity" evidence="1">
    <location>
        <begin position="859"/>
        <end position="876"/>
    </location>
</feature>
<feature type="compositionally biased region" description="Polar residues" evidence="1">
    <location>
        <begin position="899"/>
        <end position="910"/>
    </location>
</feature>
<feature type="compositionally biased region" description="Low complexity" evidence="1">
    <location>
        <begin position="1027"/>
        <end position="1037"/>
    </location>
</feature>
<feature type="region of interest" description="Disordered" evidence="1">
    <location>
        <begin position="97"/>
        <end position="123"/>
    </location>
</feature>
<feature type="region of interest" description="Disordered" evidence="1">
    <location>
        <begin position="965"/>
        <end position="984"/>
    </location>
</feature>
<accession>A0A640KGI0</accession>
<feature type="compositionally biased region" description="Polar residues" evidence="1">
    <location>
        <begin position="221"/>
        <end position="251"/>
    </location>
</feature>
<keyword evidence="3" id="KW-1185">Reference proteome</keyword>
<feature type="region of interest" description="Disordered" evidence="1">
    <location>
        <begin position="850"/>
        <end position="948"/>
    </location>
</feature>
<comment type="caution">
    <text evidence="2">The sequence shown here is derived from an EMBL/GenBank/DDBJ whole genome shotgun (WGS) entry which is preliminary data.</text>
</comment>
<sequence>MRNANGDPRLAWQQQQAMYPYRQNQCGGGHPDANIMAMRQQQQLQYYQQQRAQRIWNPSAHHMYSNVDPSTQSGNFIMPKHLYFGHDGDGVHQYHQHQQQLGPESNRTPYVPQQEGWAQSRPRRTPCKHDWWSYVIAHMRVVDSPRGIDLDVEDDNANMMEELRQTKAEAGTDMNEDTETVEPACVGTFERAKRAGAPPEPTPTLDLGFSCATEACGGGQNSAETGRMQESNPYPPYAQSQQTPMQAQASLPSGEKGVPITRQQKPQEHLSGDRGGVIESRLGQEAISDAEGNEGEKETRKQIHSTQPHIANKDNAGSIEGVQQKHGTVVLNSTSASHCNIGETRELLKFPQNPSKSACHPHHLRNRYFYTVYRGDTDKDQGKDDGEYNNSDESSGDRDSDSHSHSDSDSDSDDSDGSSSSSFDSDGSDTDNEADYSTMRRNSQSAFGGKSTLEFSTFQVSAMHARTSINPFSNHVEQRHSIAGLLGAAMSTRFQYPESSAYSVPSDDPAISILDQLQHPTAVHARARDVAMSSFSLCHSEAHALPVNALFAAGSSVTPRNTSTTTAAEMEDLGKHGYALANLVMAETTHEQANRTAPVGAGTADGVPAPCTSTPLGTAAMQAAMRAVPPLPKRKKEEPAAQPREVAVKSKSASFSVEVPRTRSGTGAVTDAPKTAAAPLPKVNLSSKMERPKGGDATAEPRPTKGASKSPDSRKASIPVDKKENHLPGPLNLQPTPPVKKDHKTVKGGPPVTRVPLATAVKDNRIRDKANGATATTTSERATATATTITAAVAKVPQVPLFPMASIQHVPGKVRKVIRSAHVLKTHSKQKPMTFQRVDKANASLTTVMNQPSAKSHQPPSTAKAAAASPAPAVVTQSLHNAIPKVSTGSDTTTTTTTKQVNSAASSNGTLLGIGSSGNHPHRTAASSKRIKLGEPPQPPPLVPPSKIAGEAAGSLLLMTAAATAVADHHRPQPAPPKNESLINSSNAERALGKKGDVTSASAKPPNEAKGPAHKSSATADARKRLSSALLSNPASLKPTSATGNEAAPPPARDATTDVRRSSSPKAAGTSAATFTMKKVAMPSATKTSPPTTSSPAAKSPVKGVSKNTVVSTSGSKLSHSLPAPPQLNNDAAAPIGKGTFPPLVSKPMTTTAAAPQSTTPVPVNGDSSIPACHNNQQPVTNSDDDEYDAWLDDPYVYYGFGEPDLPDPNSYSSVKPSPQKLAAVHDRAPKNSMVDSMPMSPLNASSLGGKTDAAIGTPVPLLPLGDADTLAEIEYMYNL</sequence>
<reference evidence="2" key="1">
    <citation type="submission" date="2019-11" db="EMBL/GenBank/DDBJ databases">
        <title>Leishmania tarentolae CDS.</title>
        <authorList>
            <person name="Goto Y."/>
            <person name="Yamagishi J."/>
        </authorList>
    </citation>
    <scope>NUCLEOTIDE SEQUENCE [LARGE SCALE GENOMIC DNA]</scope>
    <source>
        <strain evidence="2">Parrot Tar II</strain>
    </source>
</reference>
<gene>
    <name evidence="2" type="ORF">LtaPh_2010400</name>
</gene>
<name>A0A640KGI0_LEITA</name>
<feature type="compositionally biased region" description="Polar residues" evidence="1">
    <location>
        <begin position="1106"/>
        <end position="1119"/>
    </location>
</feature>
<proteinExistence type="predicted"/>
<feature type="region of interest" description="Disordered" evidence="1">
    <location>
        <begin position="217"/>
        <end position="318"/>
    </location>
</feature>